<evidence type="ECO:0000313" key="1">
    <source>
        <dbReference type="EMBL" id="GAH50069.1"/>
    </source>
</evidence>
<proteinExistence type="predicted"/>
<feature type="non-terminal residue" evidence="1">
    <location>
        <position position="39"/>
    </location>
</feature>
<protein>
    <submittedName>
        <fullName evidence="1">Uncharacterized protein</fullName>
    </submittedName>
</protein>
<comment type="caution">
    <text evidence="1">The sequence shown here is derived from an EMBL/GenBank/DDBJ whole genome shotgun (WGS) entry which is preliminary data.</text>
</comment>
<sequence length="39" mass="4459">MKEAGMTKERHKAWLQALEKSLEKNKECSGWLKQALEAG</sequence>
<name>X1H8A6_9ZZZZ</name>
<reference evidence="1" key="1">
    <citation type="journal article" date="2014" name="Front. Microbiol.">
        <title>High frequency of phylogenetically diverse reductive dehalogenase-homologous genes in deep subseafloor sedimentary metagenomes.</title>
        <authorList>
            <person name="Kawai M."/>
            <person name="Futagami T."/>
            <person name="Toyoda A."/>
            <person name="Takaki Y."/>
            <person name="Nishi S."/>
            <person name="Hori S."/>
            <person name="Arai W."/>
            <person name="Tsubouchi T."/>
            <person name="Morono Y."/>
            <person name="Uchiyama I."/>
            <person name="Ito T."/>
            <person name="Fujiyama A."/>
            <person name="Inagaki F."/>
            <person name="Takami H."/>
        </authorList>
    </citation>
    <scope>NUCLEOTIDE SEQUENCE</scope>
    <source>
        <strain evidence="1">Expedition CK06-06</strain>
    </source>
</reference>
<dbReference type="EMBL" id="BARU01019213">
    <property type="protein sequence ID" value="GAH50069.1"/>
    <property type="molecule type" value="Genomic_DNA"/>
</dbReference>
<accession>X1H8A6</accession>
<organism evidence="1">
    <name type="scientific">marine sediment metagenome</name>
    <dbReference type="NCBI Taxonomy" id="412755"/>
    <lineage>
        <taxon>unclassified sequences</taxon>
        <taxon>metagenomes</taxon>
        <taxon>ecological metagenomes</taxon>
    </lineage>
</organism>
<gene>
    <name evidence="1" type="ORF">S03H2_31664</name>
</gene>
<dbReference type="AlphaFoldDB" id="X1H8A6"/>